<organism evidence="1 2">
    <name type="scientific">Pseudomonas matsuisoli</name>
    <dbReference type="NCBI Taxonomy" id="1515666"/>
    <lineage>
        <taxon>Bacteria</taxon>
        <taxon>Pseudomonadati</taxon>
        <taxon>Pseudomonadota</taxon>
        <taxon>Gammaproteobacteria</taxon>
        <taxon>Pseudomonadales</taxon>
        <taxon>Pseudomonadaceae</taxon>
        <taxon>Pseudomonas</taxon>
    </lineage>
</organism>
<dbReference type="SUPFAM" id="SSF51735">
    <property type="entry name" value="NAD(P)-binding Rossmann-fold domains"/>
    <property type="match status" value="1"/>
</dbReference>
<dbReference type="Proteomes" id="UP000635983">
    <property type="component" value="Unassembled WGS sequence"/>
</dbReference>
<evidence type="ECO:0008006" key="3">
    <source>
        <dbReference type="Google" id="ProtNLM"/>
    </source>
</evidence>
<accession>A0A917PZV2</accession>
<dbReference type="AlphaFoldDB" id="A0A917PZV2"/>
<evidence type="ECO:0000313" key="1">
    <source>
        <dbReference type="EMBL" id="GGK03476.1"/>
    </source>
</evidence>
<dbReference type="RefSeq" id="WP_188984357.1">
    <property type="nucleotide sequence ID" value="NZ_BMPO01000007.1"/>
</dbReference>
<dbReference type="InterPro" id="IPR036291">
    <property type="entry name" value="NAD(P)-bd_dom_sf"/>
</dbReference>
<protein>
    <recommendedName>
        <fullName evidence="3">Saccharopine dehydrogenase</fullName>
    </recommendedName>
</protein>
<name>A0A917PZV2_9PSED</name>
<gene>
    <name evidence="1" type="ORF">GCM10009304_31680</name>
</gene>
<dbReference type="EMBL" id="BMPO01000007">
    <property type="protein sequence ID" value="GGK03476.1"/>
    <property type="molecule type" value="Genomic_DNA"/>
</dbReference>
<reference evidence="1" key="2">
    <citation type="submission" date="2020-09" db="EMBL/GenBank/DDBJ databases">
        <authorList>
            <person name="Sun Q."/>
            <person name="Ohkuma M."/>
        </authorList>
    </citation>
    <scope>NUCLEOTIDE SEQUENCE</scope>
    <source>
        <strain evidence="1">JCM 30078</strain>
    </source>
</reference>
<comment type="caution">
    <text evidence="1">The sequence shown here is derived from an EMBL/GenBank/DDBJ whole genome shotgun (WGS) entry which is preliminary data.</text>
</comment>
<proteinExistence type="predicted"/>
<sequence>MTARQVLFVGGSGVVGREAVGWFRRRYPDVPILIGGRNLEKANELAKQTGLAEAIAVDLDKPKLGLADDVAVSAVAMFAPDDGLWGLGYAQDQGAAYINIGNGLVEVGPEVAHFAHKATAAPIVLASQWSAGAAMFLALHAAGELDQVQAINIGVLLDEEDPAGPLSYEDMERTHEMAASTLVFENGRRTWISGDAAKGIVHAIDGRRLDADAYAPFDIINLHAATQAPNIRFDLVTDTSSSRRRGEEAAAEIVADAEGTRDGQPTQVRATLELKYGQASLTGLSVALSLGAVLGLDDAAPAAPGLYFPELLYQPDRFVDALRQVGAVIEREQPKTS</sequence>
<reference evidence="1" key="1">
    <citation type="journal article" date="2014" name="Int. J. Syst. Evol. Microbiol.">
        <title>Complete genome sequence of Corynebacterium casei LMG S-19264T (=DSM 44701T), isolated from a smear-ripened cheese.</title>
        <authorList>
            <consortium name="US DOE Joint Genome Institute (JGI-PGF)"/>
            <person name="Walter F."/>
            <person name="Albersmeier A."/>
            <person name="Kalinowski J."/>
            <person name="Ruckert C."/>
        </authorList>
    </citation>
    <scope>NUCLEOTIDE SEQUENCE</scope>
    <source>
        <strain evidence="1">JCM 30078</strain>
    </source>
</reference>
<keyword evidence="2" id="KW-1185">Reference proteome</keyword>
<evidence type="ECO:0000313" key="2">
    <source>
        <dbReference type="Proteomes" id="UP000635983"/>
    </source>
</evidence>